<gene>
    <name evidence="1" type="ORF">NCTC9075_00015</name>
</gene>
<evidence type="ECO:0000313" key="1">
    <source>
        <dbReference type="EMBL" id="STL17283.1"/>
    </source>
</evidence>
<protein>
    <submittedName>
        <fullName evidence="1">Late control protein D protein</fullName>
    </submittedName>
</protein>
<dbReference type="PANTHER" id="PTHR35862">
    <property type="entry name" value="FELS-2 PROPHAGE PROTEIN"/>
    <property type="match status" value="1"/>
</dbReference>
<name>A0A377AJF9_ECOLX</name>
<organism evidence="1 2">
    <name type="scientific">Escherichia coli</name>
    <dbReference type="NCBI Taxonomy" id="562"/>
    <lineage>
        <taxon>Bacteria</taxon>
        <taxon>Pseudomonadati</taxon>
        <taxon>Pseudomonadota</taxon>
        <taxon>Gammaproteobacteria</taxon>
        <taxon>Enterobacterales</taxon>
        <taxon>Enterobacteriaceae</taxon>
        <taxon>Escherichia</taxon>
    </lineage>
</organism>
<dbReference type="Proteomes" id="UP000254181">
    <property type="component" value="Unassembled WGS sequence"/>
</dbReference>
<dbReference type="SUPFAM" id="SSF69279">
    <property type="entry name" value="Phage tail proteins"/>
    <property type="match status" value="1"/>
</dbReference>
<reference evidence="1 2" key="1">
    <citation type="submission" date="2018-06" db="EMBL/GenBank/DDBJ databases">
        <authorList>
            <consortium name="Pathogen Informatics"/>
            <person name="Doyle S."/>
        </authorList>
    </citation>
    <scope>NUCLEOTIDE SEQUENCE [LARGE SCALE GENOMIC DNA]</scope>
    <source>
        <strain evidence="1 2">NCTC9075</strain>
    </source>
</reference>
<dbReference type="AlphaFoldDB" id="A0A377AJF9"/>
<evidence type="ECO:0000313" key="2">
    <source>
        <dbReference type="Proteomes" id="UP000254181"/>
    </source>
</evidence>
<proteinExistence type="predicted"/>
<dbReference type="InterPro" id="IPR052726">
    <property type="entry name" value="Phage_Baseplate_Hub"/>
</dbReference>
<dbReference type="EMBL" id="UGEM01000001">
    <property type="protein sequence ID" value="STL17283.1"/>
    <property type="molecule type" value="Genomic_DNA"/>
</dbReference>
<accession>A0A377AJF9</accession>
<dbReference type="PANTHER" id="PTHR35862:SF3">
    <property type="entry name" value="FELS-2 PROPHAGE PROTEIN"/>
    <property type="match status" value="1"/>
</dbReference>
<sequence>MNFSSELLNKGNKTPAFSISIEGRDITTVLDNRLMGLTLTDNRSFEADQLDLELDDADGKIVLPRRGAVITLALGWKGSRFSRKGHSRWTRLNTLAHRTA</sequence>